<name>A0A1G2NZN3_9BACT</name>
<dbReference type="GO" id="GO:0005524">
    <property type="term" value="F:ATP binding"/>
    <property type="evidence" value="ECO:0007669"/>
    <property type="project" value="UniProtKB-UniRule"/>
</dbReference>
<sequence length="278" mass="31089">MSNNNIQVLKADGSREFFDSGKLEQSLRRTGVSENTVNRISDHIQAELINDMSTSDIYRHAFSLLAQSQRGAAVRYSLRRALAGLGPSGFPFEDYMAELFKARGWQAETGRTFKGKCVPHEVDVVAWKKDELVMAEVKFHNELGYKTDLKVALYVKARMDDLSGVFYNIGGSEQKLRAGYLITNTKFTETAIQYGLCAGLNLLGWNYPDKGGLEDLIEEANLHPLSCLTTLTNNEKKELFGRGVVLCRTIVENKNILTSLNISEQKMDEVISEASSLF</sequence>
<keyword evidence="1 3" id="KW-0547">Nucleotide-binding</keyword>
<evidence type="ECO:0000256" key="1">
    <source>
        <dbReference type="ARBA" id="ARBA00022741"/>
    </source>
</evidence>
<dbReference type="InterPro" id="IPR011856">
    <property type="entry name" value="tRNA_endonuc-like_dom_sf"/>
</dbReference>
<dbReference type="Proteomes" id="UP000177269">
    <property type="component" value="Unassembled WGS sequence"/>
</dbReference>
<proteinExistence type="predicted"/>
<organism evidence="5 6">
    <name type="scientific">Candidatus Taylorbacteria bacterium RIFCSPLOWO2_12_FULL_43_20</name>
    <dbReference type="NCBI Taxonomy" id="1802332"/>
    <lineage>
        <taxon>Bacteria</taxon>
        <taxon>Candidatus Tayloriibacteriota</taxon>
    </lineage>
</organism>
<dbReference type="PROSITE" id="PS51161">
    <property type="entry name" value="ATP_CONE"/>
    <property type="match status" value="1"/>
</dbReference>
<protein>
    <recommendedName>
        <fullName evidence="4">ATP-cone domain-containing protein</fullName>
    </recommendedName>
</protein>
<evidence type="ECO:0000313" key="5">
    <source>
        <dbReference type="EMBL" id="OHA41493.1"/>
    </source>
</evidence>
<dbReference type="EMBL" id="MHSK01000032">
    <property type="protein sequence ID" value="OHA41493.1"/>
    <property type="molecule type" value="Genomic_DNA"/>
</dbReference>
<dbReference type="Gene3D" id="3.40.1350.10">
    <property type="match status" value="1"/>
</dbReference>
<keyword evidence="2 3" id="KW-0067">ATP-binding</keyword>
<dbReference type="AlphaFoldDB" id="A0A1G2NZN3"/>
<comment type="caution">
    <text evidence="5">The sequence shown here is derived from an EMBL/GenBank/DDBJ whole genome shotgun (WGS) entry which is preliminary data.</text>
</comment>
<reference evidence="5 6" key="1">
    <citation type="journal article" date="2016" name="Nat. Commun.">
        <title>Thousands of microbial genomes shed light on interconnected biogeochemical processes in an aquifer system.</title>
        <authorList>
            <person name="Anantharaman K."/>
            <person name="Brown C.T."/>
            <person name="Hug L.A."/>
            <person name="Sharon I."/>
            <person name="Castelle C.J."/>
            <person name="Probst A.J."/>
            <person name="Thomas B.C."/>
            <person name="Singh A."/>
            <person name="Wilkins M.J."/>
            <person name="Karaoz U."/>
            <person name="Brodie E.L."/>
            <person name="Williams K.H."/>
            <person name="Hubbard S.S."/>
            <person name="Banfield J.F."/>
        </authorList>
    </citation>
    <scope>NUCLEOTIDE SEQUENCE [LARGE SCALE GENOMIC DNA]</scope>
</reference>
<gene>
    <name evidence="5" type="ORF">A3G52_00905</name>
</gene>
<evidence type="ECO:0000259" key="4">
    <source>
        <dbReference type="PROSITE" id="PS51161"/>
    </source>
</evidence>
<evidence type="ECO:0000313" key="6">
    <source>
        <dbReference type="Proteomes" id="UP000177269"/>
    </source>
</evidence>
<dbReference type="InterPro" id="IPR011335">
    <property type="entry name" value="Restrct_endonuc-II-like"/>
</dbReference>
<dbReference type="InterPro" id="IPR005144">
    <property type="entry name" value="ATP-cone_dom"/>
</dbReference>
<feature type="domain" description="ATP-cone" evidence="4">
    <location>
        <begin position="6"/>
        <end position="87"/>
    </location>
</feature>
<evidence type="ECO:0000256" key="3">
    <source>
        <dbReference type="PROSITE-ProRule" id="PRU00492"/>
    </source>
</evidence>
<dbReference type="SUPFAM" id="SSF52980">
    <property type="entry name" value="Restriction endonuclease-like"/>
    <property type="match status" value="1"/>
</dbReference>
<dbReference type="CDD" id="cd22308">
    <property type="entry name" value="Af1548-like"/>
    <property type="match status" value="1"/>
</dbReference>
<accession>A0A1G2NZN3</accession>
<evidence type="ECO:0000256" key="2">
    <source>
        <dbReference type="ARBA" id="ARBA00022840"/>
    </source>
</evidence>
<dbReference type="GO" id="GO:0003676">
    <property type="term" value="F:nucleic acid binding"/>
    <property type="evidence" value="ECO:0007669"/>
    <property type="project" value="InterPro"/>
</dbReference>